<organism evidence="2 3">
    <name type="scientific">Alcaligenes aquatilis</name>
    <dbReference type="NCBI Taxonomy" id="323284"/>
    <lineage>
        <taxon>Bacteria</taxon>
        <taxon>Pseudomonadati</taxon>
        <taxon>Pseudomonadota</taxon>
        <taxon>Betaproteobacteria</taxon>
        <taxon>Burkholderiales</taxon>
        <taxon>Alcaligenaceae</taxon>
        <taxon>Alcaligenes</taxon>
    </lineage>
</organism>
<dbReference type="EMBL" id="CP094619">
    <property type="protein sequence ID" value="UQN37361.1"/>
    <property type="molecule type" value="Genomic_DNA"/>
</dbReference>
<proteinExistence type="predicted"/>
<keyword evidence="1" id="KW-0732">Signal</keyword>
<reference evidence="2 3" key="1">
    <citation type="journal article" date="2022" name="Int. J. Syst. Evol. Microbiol.">
        <title>Characterization of Alcaligenes aquatilis as a novel member of heterotrophic nitrifier-aerobic denitrifier and its performance in treating piggery wastewater.</title>
        <authorList>
            <person name="Cao X."/>
            <person name="Zhao B."/>
            <person name="Wu Y."/>
            <person name="Huang J."/>
            <person name="Wang H."/>
            <person name="Sun X."/>
            <person name="Li S."/>
        </authorList>
    </citation>
    <scope>NUCLEOTIDE SEQUENCE [LARGE SCALE GENOMIC DNA]</scope>
    <source>
        <strain evidence="2 3">AS1</strain>
    </source>
</reference>
<feature type="chain" id="PRO_5047311899" evidence="1">
    <location>
        <begin position="19"/>
        <end position="78"/>
    </location>
</feature>
<accession>A0ABY4NK93</accession>
<dbReference type="Proteomes" id="UP000831759">
    <property type="component" value="Chromosome"/>
</dbReference>
<gene>
    <name evidence="2" type="ORF">MTR80_06545</name>
</gene>
<evidence type="ECO:0000313" key="2">
    <source>
        <dbReference type="EMBL" id="UQN37361.1"/>
    </source>
</evidence>
<evidence type="ECO:0000256" key="1">
    <source>
        <dbReference type="SAM" id="SignalP"/>
    </source>
</evidence>
<dbReference type="GeneID" id="96868583"/>
<evidence type="ECO:0000313" key="3">
    <source>
        <dbReference type="Proteomes" id="UP000831759"/>
    </source>
</evidence>
<sequence>MAVALTLFSSVLSFPSHAQYTGPSESGQTTQAEALKHPLGDQDVREQGHLLPQTAHHKFLLSGGRGQIVAGFLKTVDG</sequence>
<name>A0ABY4NK93_9BURK</name>
<dbReference type="RefSeq" id="WP_249462072.1">
    <property type="nucleotide sequence ID" value="NZ_CP094619.1"/>
</dbReference>
<protein>
    <submittedName>
        <fullName evidence="2">Uncharacterized protein</fullName>
    </submittedName>
</protein>
<feature type="signal peptide" evidence="1">
    <location>
        <begin position="1"/>
        <end position="18"/>
    </location>
</feature>
<keyword evidence="3" id="KW-1185">Reference proteome</keyword>